<dbReference type="NCBIfam" id="TIGR01906">
    <property type="entry name" value="integ_TIGR01906"/>
    <property type="match status" value="1"/>
</dbReference>
<dbReference type="STRING" id="1348632.GCA_001591745_01275"/>
<feature type="transmembrane region" description="Helical" evidence="1">
    <location>
        <begin position="90"/>
        <end position="109"/>
    </location>
</feature>
<dbReference type="RefSeq" id="WP_068163249.1">
    <property type="nucleotide sequence ID" value="NZ_JXJX01000009.1"/>
</dbReference>
<evidence type="ECO:0000256" key="1">
    <source>
        <dbReference type="SAM" id="Phobius"/>
    </source>
</evidence>
<feature type="transmembrane region" description="Helical" evidence="1">
    <location>
        <begin position="7"/>
        <end position="30"/>
    </location>
</feature>
<dbReference type="Pfam" id="PF07314">
    <property type="entry name" value="Lit"/>
    <property type="match status" value="1"/>
</dbReference>
<keyword evidence="1" id="KW-0812">Transmembrane</keyword>
<proteinExistence type="predicted"/>
<organism evidence="2 3">
    <name type="scientific">Pseudolactococcus plantarum</name>
    <dbReference type="NCBI Taxonomy" id="1365"/>
    <lineage>
        <taxon>Bacteria</taxon>
        <taxon>Bacillati</taxon>
        <taxon>Bacillota</taxon>
        <taxon>Bacilli</taxon>
        <taxon>Lactobacillales</taxon>
        <taxon>Streptococcaceae</taxon>
        <taxon>Pseudolactococcus</taxon>
    </lineage>
</organism>
<dbReference type="InterPro" id="IPR010178">
    <property type="entry name" value="Lit"/>
</dbReference>
<evidence type="ECO:0008006" key="4">
    <source>
        <dbReference type="Google" id="ProtNLM"/>
    </source>
</evidence>
<comment type="caution">
    <text evidence="2">The sequence shown here is derived from an EMBL/GenBank/DDBJ whole genome shotgun (WGS) entry which is preliminary data.</text>
</comment>
<dbReference type="EMBL" id="JXJX01000009">
    <property type="protein sequence ID" value="PCS06305.1"/>
    <property type="molecule type" value="Genomic_DNA"/>
</dbReference>
<dbReference type="Proteomes" id="UP000242246">
    <property type="component" value="Unassembled WGS sequence"/>
</dbReference>
<dbReference type="AlphaFoldDB" id="A0A2A5RYL4"/>
<name>A0A2A5RYL4_9LACT</name>
<keyword evidence="1" id="KW-0472">Membrane</keyword>
<gene>
    <name evidence="2" type="ORF">RU87_GL001826</name>
</gene>
<evidence type="ECO:0000313" key="3">
    <source>
        <dbReference type="Proteomes" id="UP000242246"/>
    </source>
</evidence>
<dbReference type="OrthoDB" id="9813051at2"/>
<evidence type="ECO:0000313" key="2">
    <source>
        <dbReference type="EMBL" id="PCS06305.1"/>
    </source>
</evidence>
<feature type="transmembrane region" description="Helical" evidence="1">
    <location>
        <begin position="121"/>
        <end position="147"/>
    </location>
</feature>
<sequence length="201" mass="23150">MKASIHFLFTLIWSVAASATLTIFAAYPLFFALMGPLNLSGITFLSQKTIAHNFNKLMSYLLNPFNEKLIMPDFKTSSEGLKHFSDVKHLFFVAIVVTVILLIPAIRFIKQKTYIRFYQEIKILLVIPLCLIIWGMVGGFDSIFISFHKLLFRDATWLFDPATDPVINILPESYFMGCFILFGIIYFAFWSTLLVKVKRRI</sequence>
<keyword evidence="3" id="KW-1185">Reference proteome</keyword>
<feature type="transmembrane region" description="Helical" evidence="1">
    <location>
        <begin position="174"/>
        <end position="195"/>
    </location>
</feature>
<keyword evidence="1" id="KW-1133">Transmembrane helix</keyword>
<protein>
    <recommendedName>
        <fullName evidence="4">Integral membrane protein</fullName>
    </recommendedName>
</protein>
<reference evidence="2 3" key="1">
    <citation type="submission" date="2014-12" db="EMBL/GenBank/DDBJ databases">
        <title>Draft genome sequences of 10 type strains of Lactococcus.</title>
        <authorList>
            <person name="Sun Z."/>
            <person name="Zhong Z."/>
            <person name="Liu W."/>
            <person name="Zhang W."/>
            <person name="Zhang H."/>
        </authorList>
    </citation>
    <scope>NUCLEOTIDE SEQUENCE [LARGE SCALE GENOMIC DNA]</scope>
    <source>
        <strain evidence="2 3">DSM 20686</strain>
    </source>
</reference>
<accession>A0A2A5RYL4</accession>